<feature type="domain" description="dUTPase-like" evidence="6">
    <location>
        <begin position="15"/>
        <end position="143"/>
    </location>
</feature>
<dbReference type="SUPFAM" id="SSF51283">
    <property type="entry name" value="dUTPase-like"/>
    <property type="match status" value="1"/>
</dbReference>
<evidence type="ECO:0000313" key="7">
    <source>
        <dbReference type="EMBL" id="PIY95378.1"/>
    </source>
</evidence>
<evidence type="ECO:0000256" key="3">
    <source>
        <dbReference type="ARBA" id="ARBA00022801"/>
    </source>
</evidence>
<accession>A0A2M7RF55</accession>
<dbReference type="Gene3D" id="2.70.40.10">
    <property type="match status" value="1"/>
</dbReference>
<comment type="similarity">
    <text evidence="1">Belongs to the dUTPase family.</text>
</comment>
<protein>
    <recommendedName>
        <fullName evidence="2">dUTP diphosphatase</fullName>
        <ecNumber evidence="2">3.6.1.23</ecNumber>
    </recommendedName>
</protein>
<dbReference type="PANTHER" id="PTHR11241:SF0">
    <property type="entry name" value="DEOXYURIDINE 5'-TRIPHOSPHATE NUCLEOTIDOHYDROLASE"/>
    <property type="match status" value="1"/>
</dbReference>
<evidence type="ECO:0000256" key="2">
    <source>
        <dbReference type="ARBA" id="ARBA00012379"/>
    </source>
</evidence>
<comment type="catalytic activity">
    <reaction evidence="5">
        <text>dUTP + H2O = dUMP + diphosphate + H(+)</text>
        <dbReference type="Rhea" id="RHEA:10248"/>
        <dbReference type="ChEBI" id="CHEBI:15377"/>
        <dbReference type="ChEBI" id="CHEBI:15378"/>
        <dbReference type="ChEBI" id="CHEBI:33019"/>
        <dbReference type="ChEBI" id="CHEBI:61555"/>
        <dbReference type="ChEBI" id="CHEBI:246422"/>
        <dbReference type="EC" id="3.6.1.23"/>
    </reaction>
</comment>
<dbReference type="AlphaFoldDB" id="A0A2M7RF55"/>
<organism evidence="7 8">
    <name type="scientific">Candidatus Komeilibacteria bacterium CG_4_10_14_0_8_um_filter_37_78</name>
    <dbReference type="NCBI Taxonomy" id="1974471"/>
    <lineage>
        <taxon>Bacteria</taxon>
        <taxon>Candidatus Komeiliibacteriota</taxon>
    </lineage>
</organism>
<dbReference type="CDD" id="cd07557">
    <property type="entry name" value="trimeric_dUTPase"/>
    <property type="match status" value="1"/>
</dbReference>
<comment type="caution">
    <text evidence="7">The sequence shown here is derived from an EMBL/GenBank/DDBJ whole genome shotgun (WGS) entry which is preliminary data.</text>
</comment>
<dbReference type="Proteomes" id="UP000228689">
    <property type="component" value="Unassembled WGS sequence"/>
</dbReference>
<evidence type="ECO:0000256" key="1">
    <source>
        <dbReference type="ARBA" id="ARBA00006581"/>
    </source>
</evidence>
<dbReference type="EMBL" id="PFMC01000009">
    <property type="protein sequence ID" value="PIY95378.1"/>
    <property type="molecule type" value="Genomic_DNA"/>
</dbReference>
<dbReference type="InterPro" id="IPR029054">
    <property type="entry name" value="dUTPase-like"/>
</dbReference>
<dbReference type="GO" id="GO:0006226">
    <property type="term" value="P:dUMP biosynthetic process"/>
    <property type="evidence" value="ECO:0007669"/>
    <property type="project" value="InterPro"/>
</dbReference>
<dbReference type="InterPro" id="IPR008181">
    <property type="entry name" value="dUTPase"/>
</dbReference>
<dbReference type="EC" id="3.6.1.23" evidence="2"/>
<dbReference type="PANTHER" id="PTHR11241">
    <property type="entry name" value="DEOXYURIDINE 5'-TRIPHOSPHATE NUCLEOTIDOHYDROLASE"/>
    <property type="match status" value="1"/>
</dbReference>
<reference evidence="8" key="1">
    <citation type="submission" date="2017-09" db="EMBL/GenBank/DDBJ databases">
        <title>Depth-based differentiation of microbial function through sediment-hosted aquifers and enrichment of novel symbionts in the deep terrestrial subsurface.</title>
        <authorList>
            <person name="Probst A.J."/>
            <person name="Ladd B."/>
            <person name="Jarett J.K."/>
            <person name="Geller-Mcgrath D.E."/>
            <person name="Sieber C.M.K."/>
            <person name="Emerson J.B."/>
            <person name="Anantharaman K."/>
            <person name="Thomas B.C."/>
            <person name="Malmstrom R."/>
            <person name="Stieglmeier M."/>
            <person name="Klingl A."/>
            <person name="Woyke T."/>
            <person name="Ryan C.M."/>
            <person name="Banfield J.F."/>
        </authorList>
    </citation>
    <scope>NUCLEOTIDE SEQUENCE [LARGE SCALE GENOMIC DNA]</scope>
</reference>
<dbReference type="InterPro" id="IPR036157">
    <property type="entry name" value="dUTPase-like_sf"/>
</dbReference>
<dbReference type="GO" id="GO:0004170">
    <property type="term" value="F:dUTP diphosphatase activity"/>
    <property type="evidence" value="ECO:0007669"/>
    <property type="project" value="UniProtKB-EC"/>
</dbReference>
<keyword evidence="4" id="KW-0546">Nucleotide metabolism</keyword>
<dbReference type="InterPro" id="IPR033704">
    <property type="entry name" value="dUTPase_trimeric"/>
</dbReference>
<evidence type="ECO:0000256" key="5">
    <source>
        <dbReference type="ARBA" id="ARBA00047686"/>
    </source>
</evidence>
<evidence type="ECO:0000313" key="8">
    <source>
        <dbReference type="Proteomes" id="UP000228689"/>
    </source>
</evidence>
<name>A0A2M7RF55_9BACT</name>
<dbReference type="NCBIfam" id="TIGR00576">
    <property type="entry name" value="dut"/>
    <property type="match status" value="1"/>
</dbReference>
<dbReference type="NCBIfam" id="NF001862">
    <property type="entry name" value="PRK00601.1"/>
    <property type="match status" value="1"/>
</dbReference>
<sequence>MSNVRVKIKKLRPDVKLPAYALPGDAGMDIFSNEEDVTIQPGQRHIFAVGWALEYEPGYATLIWDKSGLAGKHGLKVMGGLFEYTYRGEYMICLLNTSDQPYEIKNGEKIAQMIIQPINTAELEEVEELSESVRGAGRYGHTGK</sequence>
<keyword evidence="3" id="KW-0378">Hydrolase</keyword>
<gene>
    <name evidence="7" type="ORF">COY67_00325</name>
</gene>
<dbReference type="GO" id="GO:0000287">
    <property type="term" value="F:magnesium ion binding"/>
    <property type="evidence" value="ECO:0007669"/>
    <property type="project" value="InterPro"/>
</dbReference>
<evidence type="ECO:0000259" key="6">
    <source>
        <dbReference type="Pfam" id="PF00692"/>
    </source>
</evidence>
<proteinExistence type="inferred from homology"/>
<dbReference type="GO" id="GO:0046081">
    <property type="term" value="P:dUTP catabolic process"/>
    <property type="evidence" value="ECO:0007669"/>
    <property type="project" value="InterPro"/>
</dbReference>
<evidence type="ECO:0000256" key="4">
    <source>
        <dbReference type="ARBA" id="ARBA00023080"/>
    </source>
</evidence>
<dbReference type="Pfam" id="PF00692">
    <property type="entry name" value="dUTPase"/>
    <property type="match status" value="1"/>
</dbReference>